<dbReference type="PROSITE" id="PS50088">
    <property type="entry name" value="ANK_REPEAT"/>
    <property type="match status" value="1"/>
</dbReference>
<keyword evidence="3 8" id="KW-0378">Hydrolase</keyword>
<evidence type="ECO:0000256" key="10">
    <source>
        <dbReference type="SAM" id="MobiDB-lite"/>
    </source>
</evidence>
<dbReference type="PROSITE" id="PS00136">
    <property type="entry name" value="SUBTILASE_ASP"/>
    <property type="match status" value="1"/>
</dbReference>
<evidence type="ECO:0000256" key="6">
    <source>
        <dbReference type="ARBA" id="ARBA00023619"/>
    </source>
</evidence>
<comment type="similarity">
    <text evidence="1 8 9">Belongs to the peptidase S8 family.</text>
</comment>
<dbReference type="InterPro" id="IPR023827">
    <property type="entry name" value="Peptidase_S8_Asp-AS"/>
</dbReference>
<evidence type="ECO:0000256" key="2">
    <source>
        <dbReference type="ARBA" id="ARBA00022670"/>
    </source>
</evidence>
<feature type="domain" description="Peptidase S8/S53" evidence="11">
    <location>
        <begin position="743"/>
        <end position="993"/>
    </location>
</feature>
<evidence type="ECO:0000256" key="8">
    <source>
        <dbReference type="PROSITE-ProRule" id="PRU01240"/>
    </source>
</evidence>
<dbReference type="Pfam" id="PF12796">
    <property type="entry name" value="Ank_2"/>
    <property type="match status" value="1"/>
</dbReference>
<organism evidence="12 13">
    <name type="scientific">Pythium insidiosum</name>
    <name type="common">Pythiosis disease agent</name>
    <dbReference type="NCBI Taxonomy" id="114742"/>
    <lineage>
        <taxon>Eukaryota</taxon>
        <taxon>Sar</taxon>
        <taxon>Stramenopiles</taxon>
        <taxon>Oomycota</taxon>
        <taxon>Peronosporomycetes</taxon>
        <taxon>Pythiales</taxon>
        <taxon>Pythiaceae</taxon>
        <taxon>Pythium</taxon>
    </lineage>
</organism>
<dbReference type="GO" id="GO:0006508">
    <property type="term" value="P:proteolysis"/>
    <property type="evidence" value="ECO:0007669"/>
    <property type="project" value="UniProtKB-KW"/>
</dbReference>
<evidence type="ECO:0000256" key="3">
    <source>
        <dbReference type="ARBA" id="ARBA00022801"/>
    </source>
</evidence>
<evidence type="ECO:0000313" key="12">
    <source>
        <dbReference type="EMBL" id="KAJ0409661.1"/>
    </source>
</evidence>
<dbReference type="EC" id="3.4.21.62" evidence="6"/>
<dbReference type="PRINTS" id="PR00723">
    <property type="entry name" value="SUBTILISIN"/>
</dbReference>
<dbReference type="PROSITE" id="PS50297">
    <property type="entry name" value="ANK_REP_REGION"/>
    <property type="match status" value="1"/>
</dbReference>
<keyword evidence="13" id="KW-1185">Reference proteome</keyword>
<feature type="region of interest" description="Disordered" evidence="10">
    <location>
        <begin position="1064"/>
        <end position="1095"/>
    </location>
</feature>
<protein>
    <recommendedName>
        <fullName evidence="6">subtilisin</fullName>
        <ecNumber evidence="6">3.4.21.62</ecNumber>
    </recommendedName>
</protein>
<gene>
    <name evidence="12" type="ORF">P43SY_008533</name>
</gene>
<feature type="active site" description="Charge relay system" evidence="8">
    <location>
        <position position="957"/>
    </location>
</feature>
<sequence>MPPMVDIFHSLTSVKIYNTTLAAWNERAALTATSHPKMLIAYFVRTNFSTTGELPPGLTASSFPPMLRDIEVAVSNLRVLPSDLDTKWPKYMYFICDAAEFTVIPPVLTRMVFSYADTQHFGLASVPLPSLAPDPYDEGFLKGTTLRHLHLQDTNITWRPRGSTQQISEFMYVTRANVSALDGVVGCAFFQKFAYPLENDDTVYALPSYGVNGMLNGHGPMSTALSSAQLFLQAHADVAQAAQSGDASVFAACFERPAVRQAIRDIEDELEEEGCVVYEGYEYWFKTPGDSFLRACIADDRLEIVEFLVASPLAQQLFPNAITGFFLPQSIRIAAEVGNVGVLESILSKPELMLAFGSRTFIPSLAIGAINNGQLDAAKVIAAHGWDISDSLPYDWSLPGHDKLVTFLLNCILDRNSIEDGVGMGRLLRHALCGTSRPDLARVVRLILEAGVDPNVHVLLNEPPLHIAVTQACVELLNILIDFGVDIETRDSGSYTALMRASIGDCEDSPTSVAELLRRGADPSAKSFDSSYPQAKPLERSMVFVPISKAISLTTLAATLSLLAWSSSVDAAPKALESLPTVRHCVHRALRDEGSVNLIVTMKRGTEEVLNQADKGKFTNRGDKIESLVSSLEKNAKDSQATLIEELRSKSTDGKPLLGEWESYWITNQIYFKQASPDLVQALSGMPEIEEIRKEQVVDVDMDIDIRQSDALPTASRNLTTTNVEWNIEKVGAPDVWATGNRGEGVVVGIIDTGVRGTHEALRDSFRGEYGWFDAAENQTEPVDGLGHGTAVLGALVGSHGIGVAPGAKWMACRGCLNGICEERFLLACAEFMMCPTDPQGNNRDCSKAPRVINNSLGKKGDFMDEAIAAWRAAGIIPVFAVGNSCFSCASTTMFQAELPNVISVGSTDQNDALMIDSCKGPTPTGLIKPDLSAPGVRIRSAAIKDDAEYKPRTGTSLAAPHVAGTIVLMLSAHPEYNYDQVLAKLRESAATKSLQPSGFECGGTPDTVFPNNQYGSGRLSAARAMDLPAPDETPATKLDPCARMRPDHCAGANKCQWNPTNGRHGKCEPRPAPVDENADQATLAPGDIRLSRSG</sequence>
<comment type="caution">
    <text evidence="12">The sequence shown here is derived from an EMBL/GenBank/DDBJ whole genome shotgun (WGS) entry which is preliminary data.</text>
</comment>
<evidence type="ECO:0000256" key="5">
    <source>
        <dbReference type="ARBA" id="ARBA00023529"/>
    </source>
</evidence>
<dbReference type="PANTHER" id="PTHR43806:SF67">
    <property type="entry name" value="EGF-LIKE DOMAIN-CONTAINING PROTEIN"/>
    <property type="match status" value="1"/>
</dbReference>
<keyword evidence="4 8" id="KW-0720">Serine protease</keyword>
<name>A0AAD5QAS6_PYTIN</name>
<keyword evidence="2 8" id="KW-0645">Protease</keyword>
<dbReference type="InterPro" id="IPR015500">
    <property type="entry name" value="Peptidase_S8_subtilisin-rel"/>
</dbReference>
<dbReference type="PROSITE" id="PS51892">
    <property type="entry name" value="SUBTILASE"/>
    <property type="match status" value="1"/>
</dbReference>
<evidence type="ECO:0000256" key="4">
    <source>
        <dbReference type="ARBA" id="ARBA00022825"/>
    </source>
</evidence>
<evidence type="ECO:0000256" key="7">
    <source>
        <dbReference type="PROSITE-ProRule" id="PRU00023"/>
    </source>
</evidence>
<dbReference type="SMART" id="SM00248">
    <property type="entry name" value="ANK"/>
    <property type="match status" value="3"/>
</dbReference>
<proteinExistence type="inferred from homology"/>
<comment type="catalytic activity">
    <reaction evidence="5">
        <text>Hydrolysis of proteins with broad specificity for peptide bonds, and a preference for a large uncharged residue in P1. Hydrolyzes peptide amides.</text>
        <dbReference type="EC" id="3.4.21.62"/>
    </reaction>
</comment>
<dbReference type="Gene3D" id="1.25.40.20">
    <property type="entry name" value="Ankyrin repeat-containing domain"/>
    <property type="match status" value="1"/>
</dbReference>
<evidence type="ECO:0000256" key="9">
    <source>
        <dbReference type="RuleBase" id="RU003355"/>
    </source>
</evidence>
<dbReference type="GO" id="GO:0004252">
    <property type="term" value="F:serine-type endopeptidase activity"/>
    <property type="evidence" value="ECO:0007669"/>
    <property type="project" value="UniProtKB-UniRule"/>
</dbReference>
<dbReference type="PROSITE" id="PS00138">
    <property type="entry name" value="SUBTILASE_SER"/>
    <property type="match status" value="1"/>
</dbReference>
<dbReference type="AlphaFoldDB" id="A0AAD5QAS6"/>
<dbReference type="InterPro" id="IPR036852">
    <property type="entry name" value="Peptidase_S8/S53_dom_sf"/>
</dbReference>
<feature type="active site" description="Charge relay system" evidence="8">
    <location>
        <position position="752"/>
    </location>
</feature>
<dbReference type="SUPFAM" id="SSF48403">
    <property type="entry name" value="Ankyrin repeat"/>
    <property type="match status" value="1"/>
</dbReference>
<dbReference type="InterPro" id="IPR050131">
    <property type="entry name" value="Peptidase_S8_subtilisin-like"/>
</dbReference>
<dbReference type="Pfam" id="PF00082">
    <property type="entry name" value="Peptidase_S8"/>
    <property type="match status" value="1"/>
</dbReference>
<evidence type="ECO:0000313" key="13">
    <source>
        <dbReference type="Proteomes" id="UP001209570"/>
    </source>
</evidence>
<evidence type="ECO:0000256" key="1">
    <source>
        <dbReference type="ARBA" id="ARBA00011073"/>
    </source>
</evidence>
<dbReference type="InterPro" id="IPR023828">
    <property type="entry name" value="Peptidase_S8_Ser-AS"/>
</dbReference>
<dbReference type="Proteomes" id="UP001209570">
    <property type="component" value="Unassembled WGS sequence"/>
</dbReference>
<reference evidence="12" key="1">
    <citation type="submission" date="2021-12" db="EMBL/GenBank/DDBJ databases">
        <title>Prjna785345.</title>
        <authorList>
            <person name="Rujirawat T."/>
            <person name="Krajaejun T."/>
        </authorList>
    </citation>
    <scope>NUCLEOTIDE SEQUENCE</scope>
    <source>
        <strain evidence="12">Pi057C3</strain>
    </source>
</reference>
<feature type="active site" description="Charge relay system" evidence="8">
    <location>
        <position position="788"/>
    </location>
</feature>
<feature type="repeat" description="ANK" evidence="7">
    <location>
        <begin position="460"/>
        <end position="492"/>
    </location>
</feature>
<dbReference type="InterPro" id="IPR000209">
    <property type="entry name" value="Peptidase_S8/S53_dom"/>
</dbReference>
<dbReference type="EMBL" id="JAKCXM010000003">
    <property type="protein sequence ID" value="KAJ0409661.1"/>
    <property type="molecule type" value="Genomic_DNA"/>
</dbReference>
<dbReference type="PANTHER" id="PTHR43806">
    <property type="entry name" value="PEPTIDASE S8"/>
    <property type="match status" value="1"/>
</dbReference>
<accession>A0AAD5QAS6</accession>
<dbReference type="Gene3D" id="3.40.50.200">
    <property type="entry name" value="Peptidase S8/S53 domain"/>
    <property type="match status" value="1"/>
</dbReference>
<dbReference type="InterPro" id="IPR002110">
    <property type="entry name" value="Ankyrin_rpt"/>
</dbReference>
<evidence type="ECO:0000259" key="11">
    <source>
        <dbReference type="Pfam" id="PF00082"/>
    </source>
</evidence>
<keyword evidence="7" id="KW-0040">ANK repeat</keyword>
<dbReference type="SUPFAM" id="SSF52743">
    <property type="entry name" value="Subtilisin-like"/>
    <property type="match status" value="1"/>
</dbReference>
<dbReference type="InterPro" id="IPR036770">
    <property type="entry name" value="Ankyrin_rpt-contain_sf"/>
</dbReference>